<dbReference type="PANTHER" id="PTHR46055:SF4">
    <property type="entry name" value="CIRCADIAN CLOCK PROTEIN PASD1"/>
    <property type="match status" value="1"/>
</dbReference>
<dbReference type="CTD" id="139135"/>
<dbReference type="PROSITE" id="PS50112">
    <property type="entry name" value="PAS"/>
    <property type="match status" value="1"/>
</dbReference>
<dbReference type="GeneID" id="102506142"/>
<dbReference type="KEGG" id="cfr:102506142"/>
<dbReference type="GO" id="GO:0045892">
    <property type="term" value="P:negative regulation of DNA-templated transcription"/>
    <property type="evidence" value="ECO:0007669"/>
    <property type="project" value="TreeGrafter"/>
</dbReference>
<keyword evidence="2" id="KW-0539">Nucleus</keyword>
<protein>
    <submittedName>
        <fullName evidence="6">Circadian clock protein PASD1</fullName>
    </submittedName>
</protein>
<dbReference type="InterPro" id="IPR035965">
    <property type="entry name" value="PAS-like_dom_sf"/>
</dbReference>
<dbReference type="GO" id="GO:0042754">
    <property type="term" value="P:negative regulation of circadian rhythm"/>
    <property type="evidence" value="ECO:0007669"/>
    <property type="project" value="TreeGrafter"/>
</dbReference>
<organism evidence="5 6">
    <name type="scientific">Camelus ferus</name>
    <name type="common">Wild bactrian camel</name>
    <name type="synonym">Camelus bactrianus ferus</name>
    <dbReference type="NCBI Taxonomy" id="419612"/>
    <lineage>
        <taxon>Eukaryota</taxon>
        <taxon>Metazoa</taxon>
        <taxon>Chordata</taxon>
        <taxon>Craniata</taxon>
        <taxon>Vertebrata</taxon>
        <taxon>Euteleostomi</taxon>
        <taxon>Mammalia</taxon>
        <taxon>Eutheria</taxon>
        <taxon>Laurasiatheria</taxon>
        <taxon>Artiodactyla</taxon>
        <taxon>Tylopoda</taxon>
        <taxon>Camelidae</taxon>
        <taxon>Camelus</taxon>
    </lineage>
</organism>
<feature type="region of interest" description="Disordered" evidence="3">
    <location>
        <begin position="551"/>
        <end position="574"/>
    </location>
</feature>
<proteinExistence type="predicted"/>
<keyword evidence="1" id="KW-0090">Biological rhythms</keyword>
<reference evidence="6" key="1">
    <citation type="submission" date="2025-08" db="UniProtKB">
        <authorList>
            <consortium name="RefSeq"/>
        </authorList>
    </citation>
    <scope>IDENTIFICATION</scope>
    <source>
        <tissue evidence="6">Ear skin</tissue>
    </source>
</reference>
<dbReference type="InterPro" id="IPR013767">
    <property type="entry name" value="PAS_fold"/>
</dbReference>
<dbReference type="CDD" id="cd00130">
    <property type="entry name" value="PAS"/>
    <property type="match status" value="1"/>
</dbReference>
<keyword evidence="5" id="KW-1185">Reference proteome</keyword>
<evidence type="ECO:0000313" key="5">
    <source>
        <dbReference type="Proteomes" id="UP000694856"/>
    </source>
</evidence>
<accession>A0A8B8SK43</accession>
<feature type="compositionally biased region" description="Polar residues" evidence="3">
    <location>
        <begin position="71"/>
        <end position="81"/>
    </location>
</feature>
<dbReference type="Proteomes" id="UP000694856">
    <property type="component" value="Chromosome X"/>
</dbReference>
<feature type="region of interest" description="Disordered" evidence="3">
    <location>
        <begin position="625"/>
        <end position="659"/>
    </location>
</feature>
<dbReference type="GO" id="GO:0032922">
    <property type="term" value="P:circadian regulation of gene expression"/>
    <property type="evidence" value="ECO:0007669"/>
    <property type="project" value="InterPro"/>
</dbReference>
<feature type="region of interest" description="Disordered" evidence="3">
    <location>
        <begin position="64"/>
        <end position="89"/>
    </location>
</feature>
<dbReference type="InterPro" id="IPR047230">
    <property type="entry name" value="CLOCK-like"/>
</dbReference>
<feature type="compositionally biased region" description="Low complexity" evidence="3">
    <location>
        <begin position="551"/>
        <end position="564"/>
    </location>
</feature>
<evidence type="ECO:0000256" key="2">
    <source>
        <dbReference type="ARBA" id="ARBA00023242"/>
    </source>
</evidence>
<name>A0A8B8SK43_CAMFR</name>
<dbReference type="SMART" id="SM00091">
    <property type="entry name" value="PAS"/>
    <property type="match status" value="1"/>
</dbReference>
<evidence type="ECO:0000259" key="4">
    <source>
        <dbReference type="PROSITE" id="PS50112"/>
    </source>
</evidence>
<dbReference type="InterPro" id="IPR000014">
    <property type="entry name" value="PAS"/>
</dbReference>
<evidence type="ECO:0000256" key="3">
    <source>
        <dbReference type="SAM" id="MobiDB-lite"/>
    </source>
</evidence>
<feature type="region of interest" description="Disordered" evidence="3">
    <location>
        <begin position="485"/>
        <end position="515"/>
    </location>
</feature>
<dbReference type="SUPFAM" id="SSF55785">
    <property type="entry name" value="PYP-like sensor domain (PAS domain)"/>
    <property type="match status" value="1"/>
</dbReference>
<dbReference type="RefSeq" id="XP_032330601.1">
    <property type="nucleotide sequence ID" value="XM_032474710.1"/>
</dbReference>
<evidence type="ECO:0000313" key="6">
    <source>
        <dbReference type="RefSeq" id="XP_032330601.1"/>
    </source>
</evidence>
<dbReference type="PANTHER" id="PTHR46055">
    <property type="entry name" value="CIRCADIAN LOCOMOTER OUTPUT CYCLES PROTEIN KAPUT"/>
    <property type="match status" value="1"/>
</dbReference>
<evidence type="ECO:0000256" key="1">
    <source>
        <dbReference type="ARBA" id="ARBA00023108"/>
    </source>
</evidence>
<dbReference type="GO" id="GO:0000981">
    <property type="term" value="F:DNA-binding transcription factor activity, RNA polymerase II-specific"/>
    <property type="evidence" value="ECO:0007669"/>
    <property type="project" value="InterPro"/>
</dbReference>
<feature type="domain" description="PAS" evidence="4">
    <location>
        <begin position="112"/>
        <end position="176"/>
    </location>
</feature>
<sequence length="770" mass="87641">MKQVFNIYITYEKNSLLHHQIMDEHERENEKRDKVDESENKRKEHINAIFTKLRAMLQNHGYPVKGDRAKMSQSTAALSQKNEGKVNPEMSQEKSSWIPSFQSYEVFNHMTLQLLDGFMIIVSTDGVIIFAAENVFSLLGHVPDELVGKKLLSLLPEEEKSDVSRKIAFKLPLSNSGKHIDFCCHLRRRNIECDSSPSYEYVKFILSLRDVSNEPLLLFRSFFPSQSYESSATNFPLKDQFYLVGTVCALKAQTLQELFTAKESNKDALLTQDSDEEYLSLDHRSIQGQRIYGVEFLKAEPAAPASEDQVDIVAVEQYGSQESDYEIKIESDTSNDSRISSLESISELPATSSLQNFEFEREVEYVDYMDEVEEVEEQEDEVDQEDQEDQEDQMDQVDQEDQDDSVEQEIISCSSVITDISDESLQIPPSIVSYINRRELTLMKMFSEQLEEKTQMLQADIRSQRDALEMLTEQLQAMQDCKLQMQPSTSRPIDSPGPQSLEPPPKKQCTEQMKGSFSDLRESTLLCGSSPALRFPEELEEPSAASIQQHLQGQEQYLQQQEQQTQEERLQEQLQEQNATVENQTVQLHMPSQSGLSVPLCGNTVIFMQIPPMIVPIQLLAEQQPSGYNQDENPGGQKDGSHSFLPEAQQGPRMSPLPLPHNPVSEMLSSTSFPHSPISCDSKLVTLKTPQDYVQLWPQLHGSRRHHSLRVNTWAPSEQAVQQDQVTWAQQKSATEGEDQGFLGLETFSGPERISYFMSVEQSDLDELDE</sequence>
<dbReference type="Gene3D" id="3.30.450.20">
    <property type="entry name" value="PAS domain"/>
    <property type="match status" value="1"/>
</dbReference>
<dbReference type="AlphaFoldDB" id="A0A8B8SK43"/>
<feature type="region of interest" description="Disordered" evidence="3">
    <location>
        <begin position="374"/>
        <end position="407"/>
    </location>
</feature>
<dbReference type="GO" id="GO:1990513">
    <property type="term" value="C:CLOCK-BMAL transcription complex"/>
    <property type="evidence" value="ECO:0007669"/>
    <property type="project" value="TreeGrafter"/>
</dbReference>
<gene>
    <name evidence="6" type="primary">PASD1</name>
</gene>
<dbReference type="Pfam" id="PF00989">
    <property type="entry name" value="PAS"/>
    <property type="match status" value="1"/>
</dbReference>